<protein>
    <submittedName>
        <fullName evidence="1">Uncharacterized protein</fullName>
    </submittedName>
</protein>
<evidence type="ECO:0000313" key="2">
    <source>
        <dbReference type="Proteomes" id="UP001430953"/>
    </source>
</evidence>
<dbReference type="Proteomes" id="UP001430953">
    <property type="component" value="Unassembled WGS sequence"/>
</dbReference>
<organism evidence="1 2">
    <name type="scientific">Cardiocondyla obscurior</name>
    <dbReference type="NCBI Taxonomy" id="286306"/>
    <lineage>
        <taxon>Eukaryota</taxon>
        <taxon>Metazoa</taxon>
        <taxon>Ecdysozoa</taxon>
        <taxon>Arthropoda</taxon>
        <taxon>Hexapoda</taxon>
        <taxon>Insecta</taxon>
        <taxon>Pterygota</taxon>
        <taxon>Neoptera</taxon>
        <taxon>Endopterygota</taxon>
        <taxon>Hymenoptera</taxon>
        <taxon>Apocrita</taxon>
        <taxon>Aculeata</taxon>
        <taxon>Formicoidea</taxon>
        <taxon>Formicidae</taxon>
        <taxon>Myrmicinae</taxon>
        <taxon>Cardiocondyla</taxon>
    </lineage>
</organism>
<accession>A0AAW2H4I4</accession>
<name>A0AAW2H4I4_9HYME</name>
<dbReference type="EMBL" id="JADYXP020000001">
    <property type="protein sequence ID" value="KAL0134479.1"/>
    <property type="molecule type" value="Genomic_DNA"/>
</dbReference>
<sequence length="48" mass="5586">MFVKPAIFCAYVYIFKKEKKNLSSENGKRFMNLLPSIRQADNNNSSEN</sequence>
<comment type="caution">
    <text evidence="1">The sequence shown here is derived from an EMBL/GenBank/DDBJ whole genome shotgun (WGS) entry which is preliminary data.</text>
</comment>
<gene>
    <name evidence="1" type="ORF">PUN28_001342</name>
</gene>
<reference evidence="1 2" key="1">
    <citation type="submission" date="2023-03" db="EMBL/GenBank/DDBJ databases">
        <title>High recombination rates correlate with genetic variation in Cardiocondyla obscurior ants.</title>
        <authorList>
            <person name="Errbii M."/>
        </authorList>
    </citation>
    <scope>NUCLEOTIDE SEQUENCE [LARGE SCALE GENOMIC DNA]</scope>
    <source>
        <strain evidence="1">Alpha-2009</strain>
        <tissue evidence="1">Whole body</tissue>
    </source>
</reference>
<evidence type="ECO:0000313" key="1">
    <source>
        <dbReference type="EMBL" id="KAL0134479.1"/>
    </source>
</evidence>
<dbReference type="AlphaFoldDB" id="A0AAW2H4I4"/>
<keyword evidence="2" id="KW-1185">Reference proteome</keyword>
<proteinExistence type="predicted"/>